<evidence type="ECO:0008006" key="3">
    <source>
        <dbReference type="Google" id="ProtNLM"/>
    </source>
</evidence>
<reference evidence="1" key="1">
    <citation type="submission" date="2021-11" db="EMBL/GenBank/DDBJ databases">
        <title>Genome sequence of Xylella taiwanensis PLS432.</title>
        <authorList>
            <person name="Weng L.-W."/>
            <person name="Su C.-C."/>
            <person name="Tsai C.-W."/>
            <person name="Kuo C.-H."/>
        </authorList>
    </citation>
    <scope>NUCLEOTIDE SEQUENCE</scope>
    <source>
        <strain evidence="1">PLS432</strain>
    </source>
</reference>
<organism evidence="1 2">
    <name type="scientific">Xylella taiwanensis</name>
    <dbReference type="NCBI Taxonomy" id="1444770"/>
    <lineage>
        <taxon>Bacteria</taxon>
        <taxon>Pseudomonadati</taxon>
        <taxon>Pseudomonadota</taxon>
        <taxon>Gammaproteobacteria</taxon>
        <taxon>Lysobacterales</taxon>
        <taxon>Lysobacteraceae</taxon>
        <taxon>Xylella</taxon>
    </lineage>
</organism>
<evidence type="ECO:0000313" key="2">
    <source>
        <dbReference type="Proteomes" id="UP001430701"/>
    </source>
</evidence>
<dbReference type="EMBL" id="JAJPPU010000001">
    <property type="protein sequence ID" value="MCD8472554.1"/>
    <property type="molecule type" value="Genomic_DNA"/>
</dbReference>
<protein>
    <recommendedName>
        <fullName evidence="3">Secreted protein</fullName>
    </recommendedName>
</protein>
<keyword evidence="2" id="KW-1185">Reference proteome</keyword>
<accession>A0ABS8TVN3</accession>
<comment type="caution">
    <text evidence="1">The sequence shown here is derived from an EMBL/GenBank/DDBJ whole genome shotgun (WGS) entry which is preliminary data.</text>
</comment>
<sequence>MNADLQVALMVMLRMVASAVENVMALSPSTVKVIRGAAHFSSQSSEWPLVEGFAVMCPEDCGFSD</sequence>
<gene>
    <name evidence="1" type="ORF">LPH55_03460</name>
</gene>
<proteinExistence type="predicted"/>
<name>A0ABS8TVN3_9GAMM</name>
<evidence type="ECO:0000313" key="1">
    <source>
        <dbReference type="EMBL" id="MCD8472554.1"/>
    </source>
</evidence>
<dbReference type="Proteomes" id="UP001430701">
    <property type="component" value="Unassembled WGS sequence"/>
</dbReference>
<dbReference type="RefSeq" id="WP_160165132.1">
    <property type="nucleotide sequence ID" value="NZ_CP087696.1"/>
</dbReference>